<comment type="caution">
    <text evidence="1">The sequence shown here is derived from an EMBL/GenBank/DDBJ whole genome shotgun (WGS) entry which is preliminary data.</text>
</comment>
<keyword evidence="1" id="KW-0255">Endonuclease</keyword>
<dbReference type="Proteomes" id="UP000754710">
    <property type="component" value="Unassembled WGS sequence"/>
</dbReference>
<reference evidence="1 2" key="1">
    <citation type="submission" date="2021-08" db="EMBL/GenBank/DDBJ databases">
        <title>Nocardioides bacterium WL0053 sp. nov., isolated from the sediment.</title>
        <authorList>
            <person name="Wang L."/>
            <person name="Zhang D."/>
            <person name="Zhang A."/>
        </authorList>
    </citation>
    <scope>NUCLEOTIDE SEQUENCE [LARGE SCALE GENOMIC DNA]</scope>
    <source>
        <strain evidence="1 2">WL0053</strain>
    </source>
</reference>
<dbReference type="SUPFAM" id="SSF48150">
    <property type="entry name" value="DNA-glycosylase"/>
    <property type="match status" value="1"/>
</dbReference>
<dbReference type="RefSeq" id="WP_221025669.1">
    <property type="nucleotide sequence ID" value="NZ_JAIEZQ010000002.1"/>
</dbReference>
<keyword evidence="1" id="KW-0540">Nuclease</keyword>
<evidence type="ECO:0000313" key="1">
    <source>
        <dbReference type="EMBL" id="MBY9075980.1"/>
    </source>
</evidence>
<accession>A0ABS7RLR1</accession>
<dbReference type="Gene3D" id="1.10.340.30">
    <property type="entry name" value="Hypothetical protein, domain 2"/>
    <property type="match status" value="1"/>
</dbReference>
<protein>
    <submittedName>
        <fullName evidence="1">Endonuclease</fullName>
    </submittedName>
</protein>
<proteinExistence type="predicted"/>
<dbReference type="GO" id="GO:0004519">
    <property type="term" value="F:endonuclease activity"/>
    <property type="evidence" value="ECO:0007669"/>
    <property type="project" value="UniProtKB-KW"/>
</dbReference>
<dbReference type="InterPro" id="IPR011257">
    <property type="entry name" value="DNA_glycosylase"/>
</dbReference>
<keyword evidence="1" id="KW-0378">Hydrolase</keyword>
<keyword evidence="2" id="KW-1185">Reference proteome</keyword>
<name>A0ABS7RLR1_9ACTN</name>
<dbReference type="EMBL" id="JAIEZQ010000002">
    <property type="protein sequence ID" value="MBY9075980.1"/>
    <property type="molecule type" value="Genomic_DNA"/>
</dbReference>
<evidence type="ECO:0000313" key="2">
    <source>
        <dbReference type="Proteomes" id="UP000754710"/>
    </source>
</evidence>
<gene>
    <name evidence="1" type="ORF">K1X13_14190</name>
</gene>
<sequence>MVDELLREHGTTYAEAAGIELADKPSPLFELLVLTMLSSTRISADIAVKAARELFRAGWRTPQKMLDSTWRQRVEALGRGSYRRYDESTATKLEELSRMVLDEYGGDLRRIRPQGENAADDLARVIASFPRIGPTGARIFCREVQDVWPEVWPYFDDRALKSAEKLGLPAEPRELADLAPEGRVAVLAAALARVKPKE</sequence>
<organism evidence="1 2">
    <name type="scientific">Nocardioides jiangsuensis</name>
    <dbReference type="NCBI Taxonomy" id="2866161"/>
    <lineage>
        <taxon>Bacteria</taxon>
        <taxon>Bacillati</taxon>
        <taxon>Actinomycetota</taxon>
        <taxon>Actinomycetes</taxon>
        <taxon>Propionibacteriales</taxon>
        <taxon>Nocardioidaceae</taxon>
        <taxon>Nocardioides</taxon>
    </lineage>
</organism>